<proteinExistence type="predicted"/>
<protein>
    <submittedName>
        <fullName evidence="1">Uncharacterized protein</fullName>
    </submittedName>
</protein>
<reference evidence="1 2" key="1">
    <citation type="submission" date="2017-10" db="EMBL/GenBank/DDBJ databases">
        <title>Sequencing the genomes of 1000 actinobacteria strains.</title>
        <authorList>
            <person name="Klenk H.-P."/>
        </authorList>
    </citation>
    <scope>NUCLEOTIDE SEQUENCE [LARGE SCALE GENOMIC DNA]</scope>
    <source>
        <strain evidence="1 2">DSM 21838</strain>
    </source>
</reference>
<accession>A0A2A9ENQ9</accession>
<gene>
    <name evidence="1" type="ORF">ATJ97_2692</name>
</gene>
<dbReference type="EMBL" id="PDJI01000004">
    <property type="protein sequence ID" value="PFG40171.1"/>
    <property type="molecule type" value="Genomic_DNA"/>
</dbReference>
<name>A0A2A9ENQ9_9MICO</name>
<dbReference type="AlphaFoldDB" id="A0A2A9ENQ9"/>
<dbReference type="Proteomes" id="UP000222106">
    <property type="component" value="Unassembled WGS sequence"/>
</dbReference>
<comment type="caution">
    <text evidence="1">The sequence shown here is derived from an EMBL/GenBank/DDBJ whole genome shotgun (WGS) entry which is preliminary data.</text>
</comment>
<organism evidence="1 2">
    <name type="scientific">Georgenia soli</name>
    <dbReference type="NCBI Taxonomy" id="638953"/>
    <lineage>
        <taxon>Bacteria</taxon>
        <taxon>Bacillati</taxon>
        <taxon>Actinomycetota</taxon>
        <taxon>Actinomycetes</taxon>
        <taxon>Micrococcales</taxon>
        <taxon>Bogoriellaceae</taxon>
        <taxon>Georgenia</taxon>
    </lineage>
</organism>
<keyword evidence="2" id="KW-1185">Reference proteome</keyword>
<dbReference type="SUPFAM" id="SSF53850">
    <property type="entry name" value="Periplasmic binding protein-like II"/>
    <property type="match status" value="1"/>
</dbReference>
<evidence type="ECO:0000313" key="1">
    <source>
        <dbReference type="EMBL" id="PFG40171.1"/>
    </source>
</evidence>
<sequence>MAGCSADGAEDPLPIVTDDPEGLLTVAASPALRDALETIDRMWTAEGNRPLRVDFGPADMNRGNHLAAAMPAAMPEPIASDVVLTENPRTVDSADAPLWTDHGVVATTELVLVVPSDHPLGDTGHELGENPDKAEQVLPELFQGRVALCGSYCGELADEWISTAESVDSSRITLLPACEDDVADHRGRVQAKDFADLPPSSGQRAVLAVADGEEAAAFVDFLREGPGADVLAELGFEVR</sequence>
<evidence type="ECO:0000313" key="2">
    <source>
        <dbReference type="Proteomes" id="UP000222106"/>
    </source>
</evidence>